<comment type="similarity">
    <text evidence="2 12">Belongs to the short-chain dehydrogenases/reductases (SDR) family.</text>
</comment>
<dbReference type="Proteomes" id="UP000503462">
    <property type="component" value="Chromosome 1"/>
</dbReference>
<evidence type="ECO:0000256" key="10">
    <source>
        <dbReference type="ARBA" id="ARBA00068717"/>
    </source>
</evidence>
<evidence type="ECO:0000256" key="1">
    <source>
        <dbReference type="ARBA" id="ARBA00004141"/>
    </source>
</evidence>
<dbReference type="Pfam" id="PF00106">
    <property type="entry name" value="adh_short"/>
    <property type="match status" value="1"/>
</dbReference>
<evidence type="ECO:0000256" key="6">
    <source>
        <dbReference type="ARBA" id="ARBA00023002"/>
    </source>
</evidence>
<keyword evidence="5" id="KW-1133">Transmembrane helix</keyword>
<dbReference type="PRINTS" id="PR00081">
    <property type="entry name" value="GDHRDH"/>
</dbReference>
<protein>
    <recommendedName>
        <fullName evidence="10">Short-chain dehydrogenase/reductase 3</fullName>
    </recommendedName>
    <alternativeName>
        <fullName evidence="11">Retinal short-chain dehydrogenase/reductase 1</fullName>
    </alternativeName>
</protein>
<keyword evidence="8" id="KW-0472">Membrane</keyword>
<evidence type="ECO:0000256" key="7">
    <source>
        <dbReference type="ARBA" id="ARBA00023098"/>
    </source>
</evidence>
<reference evidence="13 14" key="1">
    <citation type="journal article" date="2016" name="Sci. Rep.">
        <title>Peltaster fructicola genome reveals evolution from an invasive phytopathogen to an ectophytic parasite.</title>
        <authorList>
            <person name="Xu C."/>
            <person name="Chen H."/>
            <person name="Gleason M.L."/>
            <person name="Xu J.R."/>
            <person name="Liu H."/>
            <person name="Zhang R."/>
            <person name="Sun G."/>
        </authorList>
    </citation>
    <scope>NUCLEOTIDE SEQUENCE [LARGE SCALE GENOMIC DNA]</scope>
    <source>
        <strain evidence="13 14">LNHT1506</strain>
    </source>
</reference>
<keyword evidence="3" id="KW-0812">Transmembrane</keyword>
<keyword evidence="4" id="KW-0521">NADP</keyword>
<dbReference type="SUPFAM" id="SSF51735">
    <property type="entry name" value="NAD(P)-binding Rossmann-fold domains"/>
    <property type="match status" value="1"/>
</dbReference>
<dbReference type="EMBL" id="CP051139">
    <property type="protein sequence ID" value="QIW95893.1"/>
    <property type="molecule type" value="Genomic_DNA"/>
</dbReference>
<dbReference type="PROSITE" id="PS00061">
    <property type="entry name" value="ADH_SHORT"/>
    <property type="match status" value="1"/>
</dbReference>
<evidence type="ECO:0000313" key="14">
    <source>
        <dbReference type="Proteomes" id="UP000503462"/>
    </source>
</evidence>
<dbReference type="PANTHER" id="PTHR24322:SF736">
    <property type="entry name" value="RETINOL DEHYDROGENASE 10"/>
    <property type="match status" value="1"/>
</dbReference>
<dbReference type="GO" id="GO:0016020">
    <property type="term" value="C:membrane"/>
    <property type="evidence" value="ECO:0007669"/>
    <property type="project" value="UniProtKB-SubCell"/>
</dbReference>
<dbReference type="InterPro" id="IPR020904">
    <property type="entry name" value="Sc_DH/Rdtase_CS"/>
</dbReference>
<dbReference type="GO" id="GO:0052650">
    <property type="term" value="F:all-trans-retinol dehydrogenase (NADP+) activity"/>
    <property type="evidence" value="ECO:0007669"/>
    <property type="project" value="UniProtKB-ARBA"/>
</dbReference>
<comment type="subcellular location">
    <subcellularLocation>
        <location evidence="1">Membrane</location>
        <topology evidence="1">Multi-pass membrane protein</topology>
    </subcellularLocation>
</comment>
<evidence type="ECO:0000256" key="8">
    <source>
        <dbReference type="ARBA" id="ARBA00023136"/>
    </source>
</evidence>
<dbReference type="InterPro" id="IPR002347">
    <property type="entry name" value="SDR_fam"/>
</dbReference>
<evidence type="ECO:0000256" key="3">
    <source>
        <dbReference type="ARBA" id="ARBA00022692"/>
    </source>
</evidence>
<sequence length="367" mass="39638">MSVFSIPHEGITLEFLARPIPLILLQPLLTAPLLALNVYQPAEILKHLPAQLQQYLLHPTANVILSGLVVAGLLYRANKFLTRMSLNNWTSDKTWKASKEIVLVTGGNSGIGKQMVEQFASKGYKVASVDISEPKGALPANVKFFKADVTSSEAIKTAATQIRQQLGEPTVIVNNAGVGHAKEILKETEAEIRLTIGVNLLSHFLMFREFGPALIKNNHGHIVTIASMASFLCQASNVDYASTKAGVLAFHEGIGQELRYRYNAPAVRTTVVHPIWVNTALTGPLYASGRFKELTIQPETVSDAVVNQVMAGEGAQLILPGRLAVASGIRGWPSWLQQGLRNNAAATLEGYQDELAAAIAAASDKKM</sequence>
<dbReference type="AlphaFoldDB" id="A0A6H0XME4"/>
<evidence type="ECO:0000256" key="9">
    <source>
        <dbReference type="ARBA" id="ARBA00059620"/>
    </source>
</evidence>
<dbReference type="PANTHER" id="PTHR24322">
    <property type="entry name" value="PKSB"/>
    <property type="match status" value="1"/>
</dbReference>
<evidence type="ECO:0000256" key="11">
    <source>
        <dbReference type="ARBA" id="ARBA00082544"/>
    </source>
</evidence>
<keyword evidence="6" id="KW-0560">Oxidoreductase</keyword>
<gene>
    <name evidence="13" type="ORF">AMS68_001411</name>
</gene>
<name>A0A6H0XME4_9PEZI</name>
<evidence type="ECO:0000256" key="4">
    <source>
        <dbReference type="ARBA" id="ARBA00022857"/>
    </source>
</evidence>
<evidence type="ECO:0000313" key="13">
    <source>
        <dbReference type="EMBL" id="QIW95893.1"/>
    </source>
</evidence>
<evidence type="ECO:0000256" key="12">
    <source>
        <dbReference type="RuleBase" id="RU000363"/>
    </source>
</evidence>
<dbReference type="FunFam" id="3.40.50.720:FF:000131">
    <property type="entry name" value="Short-chain dehydrogenase/reductase 3"/>
    <property type="match status" value="1"/>
</dbReference>
<dbReference type="OrthoDB" id="10253736at2759"/>
<dbReference type="PRINTS" id="PR00080">
    <property type="entry name" value="SDRFAMILY"/>
</dbReference>
<keyword evidence="7" id="KW-0443">Lipid metabolism</keyword>
<keyword evidence="14" id="KW-1185">Reference proteome</keyword>
<accession>A0A6H0XME4</accession>
<dbReference type="Gene3D" id="3.40.50.720">
    <property type="entry name" value="NAD(P)-binding Rossmann-like Domain"/>
    <property type="match status" value="1"/>
</dbReference>
<proteinExistence type="inferred from homology"/>
<comment type="function">
    <text evidence="9">Catalyzes the reduction of all-trans-retinal to all-trans-retinol in the presence of NADPH.</text>
</comment>
<dbReference type="InterPro" id="IPR036291">
    <property type="entry name" value="NAD(P)-bd_dom_sf"/>
</dbReference>
<evidence type="ECO:0000256" key="2">
    <source>
        <dbReference type="ARBA" id="ARBA00006484"/>
    </source>
</evidence>
<evidence type="ECO:0000256" key="5">
    <source>
        <dbReference type="ARBA" id="ARBA00022989"/>
    </source>
</evidence>
<organism evidence="13 14">
    <name type="scientific">Peltaster fructicola</name>
    <dbReference type="NCBI Taxonomy" id="286661"/>
    <lineage>
        <taxon>Eukaryota</taxon>
        <taxon>Fungi</taxon>
        <taxon>Dikarya</taxon>
        <taxon>Ascomycota</taxon>
        <taxon>Pezizomycotina</taxon>
        <taxon>Dothideomycetes</taxon>
        <taxon>Dothideomycetes incertae sedis</taxon>
        <taxon>Peltaster</taxon>
    </lineage>
</organism>